<dbReference type="GO" id="GO:0016740">
    <property type="term" value="F:transferase activity"/>
    <property type="evidence" value="ECO:0007669"/>
    <property type="project" value="UniProtKB-KW"/>
</dbReference>
<evidence type="ECO:0000259" key="6">
    <source>
        <dbReference type="PROSITE" id="PS50127"/>
    </source>
</evidence>
<proteinExistence type="inferred from homology"/>
<comment type="caution">
    <text evidence="7">The sequence shown here is derived from an EMBL/GenBank/DDBJ whole genome shotgun (WGS) entry which is preliminary data.</text>
</comment>
<dbReference type="VEuPathDB" id="FungiDB:SeMB42_g03560"/>
<evidence type="ECO:0000256" key="4">
    <source>
        <dbReference type="RuleBase" id="RU362109"/>
    </source>
</evidence>
<dbReference type="OrthoDB" id="19692at2759"/>
<name>A0A507CPS4_9FUNG</name>
<dbReference type="PROSITE" id="PS00183">
    <property type="entry name" value="UBC_1"/>
    <property type="match status" value="1"/>
</dbReference>
<dbReference type="Pfam" id="PF00179">
    <property type="entry name" value="UQ_con"/>
    <property type="match status" value="1"/>
</dbReference>
<protein>
    <recommendedName>
        <fullName evidence="6">UBC core domain-containing protein</fullName>
    </recommendedName>
</protein>
<dbReference type="EMBL" id="QEAN01000128">
    <property type="protein sequence ID" value="TPX46750.1"/>
    <property type="molecule type" value="Genomic_DNA"/>
</dbReference>
<keyword evidence="9" id="KW-1185">Reference proteome</keyword>
<keyword evidence="1" id="KW-0808">Transferase</keyword>
<dbReference type="InterPro" id="IPR000608">
    <property type="entry name" value="UBC"/>
</dbReference>
<dbReference type="PROSITE" id="PS50127">
    <property type="entry name" value="UBC_2"/>
    <property type="match status" value="1"/>
</dbReference>
<dbReference type="SMART" id="SM00212">
    <property type="entry name" value="UBCc"/>
    <property type="match status" value="1"/>
</dbReference>
<keyword evidence="4" id="KW-0547">Nucleotide-binding</keyword>
<dbReference type="PANTHER" id="PTHR24067">
    <property type="entry name" value="UBIQUITIN-CONJUGATING ENZYME E2"/>
    <property type="match status" value="1"/>
</dbReference>
<dbReference type="SUPFAM" id="SSF54495">
    <property type="entry name" value="UBC-like"/>
    <property type="match status" value="1"/>
</dbReference>
<evidence type="ECO:0000313" key="10">
    <source>
        <dbReference type="Proteomes" id="UP000320475"/>
    </source>
</evidence>
<evidence type="ECO:0000256" key="1">
    <source>
        <dbReference type="ARBA" id="ARBA00022679"/>
    </source>
</evidence>
<evidence type="ECO:0000256" key="5">
    <source>
        <dbReference type="SAM" id="MobiDB-lite"/>
    </source>
</evidence>
<evidence type="ECO:0000313" key="8">
    <source>
        <dbReference type="EMBL" id="TPX46750.1"/>
    </source>
</evidence>
<evidence type="ECO:0000313" key="7">
    <source>
        <dbReference type="EMBL" id="TPX41090.1"/>
    </source>
</evidence>
<dbReference type="CDD" id="cd23795">
    <property type="entry name" value="UBCc_UBE2G1"/>
    <property type="match status" value="1"/>
</dbReference>
<dbReference type="InterPro" id="IPR016135">
    <property type="entry name" value="UBQ-conjugating_enzyme/RWD"/>
</dbReference>
<dbReference type="STRING" id="286115.A0A507CPS4"/>
<dbReference type="Proteomes" id="UP000320475">
    <property type="component" value="Unassembled WGS sequence"/>
</dbReference>
<evidence type="ECO:0000313" key="9">
    <source>
        <dbReference type="Proteomes" id="UP000317494"/>
    </source>
</evidence>
<feature type="region of interest" description="Disordered" evidence="5">
    <location>
        <begin position="181"/>
        <end position="221"/>
    </location>
</feature>
<feature type="active site" description="Glycyl thioester intermediate" evidence="3">
    <location>
        <position position="89"/>
    </location>
</feature>
<comment type="similarity">
    <text evidence="4">Belongs to the ubiquitin-conjugating enzyme family.</text>
</comment>
<feature type="compositionally biased region" description="Acidic residues" evidence="5">
    <location>
        <begin position="188"/>
        <end position="221"/>
    </location>
</feature>
<evidence type="ECO:0000256" key="2">
    <source>
        <dbReference type="ARBA" id="ARBA00022786"/>
    </source>
</evidence>
<organism evidence="7 10">
    <name type="scientific">Synchytrium endobioticum</name>
    <dbReference type="NCBI Taxonomy" id="286115"/>
    <lineage>
        <taxon>Eukaryota</taxon>
        <taxon>Fungi</taxon>
        <taxon>Fungi incertae sedis</taxon>
        <taxon>Chytridiomycota</taxon>
        <taxon>Chytridiomycota incertae sedis</taxon>
        <taxon>Chytridiomycetes</taxon>
        <taxon>Synchytriales</taxon>
        <taxon>Synchytriaceae</taxon>
        <taxon>Synchytrium</taxon>
    </lineage>
</organism>
<dbReference type="Gene3D" id="3.10.110.10">
    <property type="entry name" value="Ubiquitin Conjugating Enzyme"/>
    <property type="match status" value="1"/>
</dbReference>
<sequence>MSISPAVVALSRQFRELSKSPIPGFIVSLKDDDIFEWEVGIIGPPGTAYAGGYFVATMKFPQDYPFSPPTFAFKDPFWHPNVYNDGKVCISILHPPGDDEHGYEHANERWLPTQTPESILLSIVSLIPDPNLSSPANVDAGVQYRNDRRGYEAKVRQQVEMSKKNIPKDVVLPITAADFVIKPPPKEIEDDSFWYDDAEEDDDGDEDMDDGEDNDDQEEDN</sequence>
<dbReference type="InterPro" id="IPR023313">
    <property type="entry name" value="UBQ-conjugating_AS"/>
</dbReference>
<dbReference type="GO" id="GO:0005524">
    <property type="term" value="F:ATP binding"/>
    <property type="evidence" value="ECO:0007669"/>
    <property type="project" value="UniProtKB-UniRule"/>
</dbReference>
<dbReference type="FunFam" id="3.10.110.10:FF:000051">
    <property type="entry name" value="ubiquitin-conjugating enzyme E2 R2-like"/>
    <property type="match status" value="1"/>
</dbReference>
<accession>A0A507CPS4</accession>
<feature type="domain" description="UBC core" evidence="6">
    <location>
        <begin position="5"/>
        <end position="164"/>
    </location>
</feature>
<dbReference type="EMBL" id="QEAM01000342">
    <property type="protein sequence ID" value="TPX41090.1"/>
    <property type="molecule type" value="Genomic_DNA"/>
</dbReference>
<dbReference type="Proteomes" id="UP000317494">
    <property type="component" value="Unassembled WGS sequence"/>
</dbReference>
<dbReference type="AlphaFoldDB" id="A0A507CPS4"/>
<dbReference type="InterPro" id="IPR050113">
    <property type="entry name" value="Ub_conjugating_enzyme"/>
</dbReference>
<evidence type="ECO:0000256" key="3">
    <source>
        <dbReference type="PROSITE-ProRule" id="PRU10133"/>
    </source>
</evidence>
<reference evidence="9 10" key="1">
    <citation type="journal article" date="2019" name="Sci. Rep.">
        <title>Comparative genomics of chytrid fungi reveal insights into the obligate biotrophic and pathogenic lifestyle of Synchytrium endobioticum.</title>
        <authorList>
            <person name="van de Vossenberg B.T.L.H."/>
            <person name="Warris S."/>
            <person name="Nguyen H.D.T."/>
            <person name="van Gent-Pelzer M.P.E."/>
            <person name="Joly D.L."/>
            <person name="van de Geest H.C."/>
            <person name="Bonants P.J.M."/>
            <person name="Smith D.S."/>
            <person name="Levesque C.A."/>
            <person name="van der Lee T.A.J."/>
        </authorList>
    </citation>
    <scope>NUCLEOTIDE SEQUENCE [LARGE SCALE GENOMIC DNA]</scope>
    <source>
        <strain evidence="7 10">LEV6574</strain>
        <strain evidence="8 9">MB42</strain>
    </source>
</reference>
<keyword evidence="4" id="KW-0067">ATP-binding</keyword>
<gene>
    <name evidence="7" type="ORF">SeLEV6574_g06266</name>
    <name evidence="8" type="ORF">SeMB42_g03560</name>
</gene>
<keyword evidence="2 4" id="KW-0833">Ubl conjugation pathway</keyword>